<gene>
    <name evidence="2" type="ORF">Ga0061063_0735</name>
</gene>
<dbReference type="EMBL" id="CYHA01000001">
    <property type="protein sequence ID" value="CUA81888.1"/>
    <property type="molecule type" value="Genomic_DNA"/>
</dbReference>
<protein>
    <submittedName>
        <fullName evidence="2">Uncharacterized conserved protein</fullName>
    </submittedName>
</protein>
<proteinExistence type="predicted"/>
<dbReference type="InterPro" id="IPR007332">
    <property type="entry name" value="DUF411"/>
</dbReference>
<feature type="chain" id="PRO_5005503650" evidence="1">
    <location>
        <begin position="22"/>
        <end position="143"/>
    </location>
</feature>
<evidence type="ECO:0000313" key="3">
    <source>
        <dbReference type="Proteomes" id="UP000243535"/>
    </source>
</evidence>
<sequence length="143" mass="15370">MSYLTRGGLALLAALALPAWAATPGTLYKDPNCGCCGAWNEHMKKGGFALETRADANMSALKDRYRVPADLRSCHTAVVGGYVFEGHVPSDLVARVLKEKPRIAGLAVPGMPPGSPGMESPTHQPYKVIAFDRDGRRQVYASR</sequence>
<dbReference type="AlphaFoldDB" id="A0A0K6GTK4"/>
<evidence type="ECO:0000256" key="1">
    <source>
        <dbReference type="SAM" id="SignalP"/>
    </source>
</evidence>
<dbReference type="RefSeq" id="WP_055433309.1">
    <property type="nucleotide sequence ID" value="NZ_CYHA01000001.1"/>
</dbReference>
<keyword evidence="3" id="KW-1185">Reference proteome</keyword>
<evidence type="ECO:0000313" key="2">
    <source>
        <dbReference type="EMBL" id="CUA81888.1"/>
    </source>
</evidence>
<dbReference type="OrthoDB" id="14727at2"/>
<reference evidence="3" key="1">
    <citation type="submission" date="2015-08" db="EMBL/GenBank/DDBJ databases">
        <authorList>
            <person name="Varghese N."/>
        </authorList>
    </citation>
    <scope>NUCLEOTIDE SEQUENCE [LARGE SCALE GENOMIC DNA]</scope>
    <source>
        <strain evidence="3">DSM 17901</strain>
    </source>
</reference>
<dbReference type="Proteomes" id="UP000243535">
    <property type="component" value="Unassembled WGS sequence"/>
</dbReference>
<keyword evidence="1" id="KW-0732">Signal</keyword>
<accession>A0A0K6GTK4</accession>
<organism evidence="2 3">
    <name type="scientific">Gulbenkiania indica</name>
    <dbReference type="NCBI Taxonomy" id="375574"/>
    <lineage>
        <taxon>Bacteria</taxon>
        <taxon>Pseudomonadati</taxon>
        <taxon>Pseudomonadota</taxon>
        <taxon>Betaproteobacteria</taxon>
        <taxon>Neisseriales</taxon>
        <taxon>Chromobacteriaceae</taxon>
        <taxon>Gulbenkiania</taxon>
    </lineage>
</organism>
<dbReference type="STRING" id="375574.GCA_001418035_00533"/>
<name>A0A0K6GTK4_9NEIS</name>
<dbReference type="Pfam" id="PF04214">
    <property type="entry name" value="DUF411"/>
    <property type="match status" value="1"/>
</dbReference>
<feature type="signal peptide" evidence="1">
    <location>
        <begin position="1"/>
        <end position="21"/>
    </location>
</feature>